<dbReference type="GeneID" id="100368484"/>
<dbReference type="InterPro" id="IPR032710">
    <property type="entry name" value="NTF2-like_dom_sf"/>
</dbReference>
<dbReference type="PANTHER" id="PTHR31664:SF8">
    <property type="entry name" value="DUF4440 DOMAIN-CONTAINING PROTEIN"/>
    <property type="match status" value="1"/>
</dbReference>
<accession>A0ABM0GU57</accession>
<dbReference type="RefSeq" id="XP_002737422.1">
    <property type="nucleotide sequence ID" value="XM_002737376.2"/>
</dbReference>
<evidence type="ECO:0000313" key="3">
    <source>
        <dbReference type="RefSeq" id="XP_002737422.1"/>
    </source>
</evidence>
<name>A0ABM0GU57_SACKO</name>
<reference evidence="3" key="1">
    <citation type="submission" date="2025-08" db="UniProtKB">
        <authorList>
            <consortium name="RefSeq"/>
        </authorList>
    </citation>
    <scope>IDENTIFICATION</scope>
    <source>
        <tissue evidence="3">Testes</tissue>
    </source>
</reference>
<evidence type="ECO:0000259" key="1">
    <source>
        <dbReference type="Pfam" id="PF14534"/>
    </source>
</evidence>
<gene>
    <name evidence="3" type="primary">LOC100368484</name>
</gene>
<keyword evidence="2" id="KW-1185">Reference proteome</keyword>
<dbReference type="Pfam" id="PF14534">
    <property type="entry name" value="DUF4440"/>
    <property type="match status" value="1"/>
</dbReference>
<feature type="domain" description="DUF4440" evidence="1">
    <location>
        <begin position="16"/>
        <end position="115"/>
    </location>
</feature>
<evidence type="ECO:0000313" key="2">
    <source>
        <dbReference type="Proteomes" id="UP000694865"/>
    </source>
</evidence>
<sequence>MSNANIKSALGEQMKKFTEYYDSGDFENLKELFTEDCKMMAPGKEVQYGREDTIAVLQGMKSDGVETMTFEFEEVGNISGDEFVFDRSKYTMFKSDGSVIVVGKYLAIWKKVADKYCLYTPCFNMNVK</sequence>
<dbReference type="InterPro" id="IPR027843">
    <property type="entry name" value="DUF4440"/>
</dbReference>
<organism evidence="2 3">
    <name type="scientific">Saccoglossus kowalevskii</name>
    <name type="common">Acorn worm</name>
    <dbReference type="NCBI Taxonomy" id="10224"/>
    <lineage>
        <taxon>Eukaryota</taxon>
        <taxon>Metazoa</taxon>
        <taxon>Hemichordata</taxon>
        <taxon>Enteropneusta</taxon>
        <taxon>Harrimaniidae</taxon>
        <taxon>Saccoglossus</taxon>
    </lineage>
</organism>
<dbReference type="PANTHER" id="PTHR31664">
    <property type="entry name" value="PROTEIN CBG16427"/>
    <property type="match status" value="1"/>
</dbReference>
<dbReference type="SUPFAM" id="SSF54427">
    <property type="entry name" value="NTF2-like"/>
    <property type="match status" value="1"/>
</dbReference>
<protein>
    <submittedName>
        <fullName evidence="3">Uncharacterized protein LOC100368484</fullName>
    </submittedName>
</protein>
<dbReference type="Gene3D" id="3.10.450.50">
    <property type="match status" value="1"/>
</dbReference>
<proteinExistence type="predicted"/>
<dbReference type="Proteomes" id="UP000694865">
    <property type="component" value="Unplaced"/>
</dbReference>